<feature type="transmembrane region" description="Helical" evidence="1">
    <location>
        <begin position="123"/>
        <end position="156"/>
    </location>
</feature>
<keyword evidence="1" id="KW-0812">Transmembrane</keyword>
<accession>A0A1N6ID84</accession>
<organism evidence="2 3">
    <name type="scientific">Halodesulfovibrio marinisediminis DSM 17456</name>
    <dbReference type="NCBI Taxonomy" id="1121457"/>
    <lineage>
        <taxon>Bacteria</taxon>
        <taxon>Pseudomonadati</taxon>
        <taxon>Thermodesulfobacteriota</taxon>
        <taxon>Desulfovibrionia</taxon>
        <taxon>Desulfovibrionales</taxon>
        <taxon>Desulfovibrionaceae</taxon>
        <taxon>Halodesulfovibrio</taxon>
    </lineage>
</organism>
<name>A0A1N6ID84_9BACT</name>
<dbReference type="OrthoDB" id="5465034at2"/>
<keyword evidence="1" id="KW-1133">Transmembrane helix</keyword>
<evidence type="ECO:0000256" key="1">
    <source>
        <dbReference type="SAM" id="Phobius"/>
    </source>
</evidence>
<dbReference type="GO" id="GO:0016020">
    <property type="term" value="C:membrane"/>
    <property type="evidence" value="ECO:0007669"/>
    <property type="project" value="InterPro"/>
</dbReference>
<keyword evidence="1" id="KW-0472">Membrane</keyword>
<dbReference type="RefSeq" id="WP_074217400.1">
    <property type="nucleotide sequence ID" value="NZ_FSRG01000006.1"/>
</dbReference>
<dbReference type="InterPro" id="IPR007313">
    <property type="entry name" value="FxsA"/>
</dbReference>
<dbReference type="Proteomes" id="UP000184694">
    <property type="component" value="Unassembled WGS sequence"/>
</dbReference>
<dbReference type="STRING" id="1121457.SAMN02745161_2639"/>
<feature type="transmembrane region" description="Helical" evidence="1">
    <location>
        <begin position="48"/>
        <end position="64"/>
    </location>
</feature>
<proteinExistence type="predicted"/>
<evidence type="ECO:0000313" key="2">
    <source>
        <dbReference type="EMBL" id="SIO29996.1"/>
    </source>
</evidence>
<evidence type="ECO:0000313" key="3">
    <source>
        <dbReference type="Proteomes" id="UP000184694"/>
    </source>
</evidence>
<gene>
    <name evidence="2" type="ORF">SAMN02745161_2639</name>
</gene>
<reference evidence="3" key="1">
    <citation type="submission" date="2016-11" db="EMBL/GenBank/DDBJ databases">
        <authorList>
            <person name="Varghese N."/>
            <person name="Submissions S."/>
        </authorList>
    </citation>
    <scope>NUCLEOTIDE SEQUENCE [LARGE SCALE GENOMIC DNA]</scope>
    <source>
        <strain evidence="3">DSM 17456</strain>
    </source>
</reference>
<feature type="transmembrane region" description="Helical" evidence="1">
    <location>
        <begin position="76"/>
        <end position="93"/>
    </location>
</feature>
<dbReference type="AlphaFoldDB" id="A0A1N6ID84"/>
<protein>
    <submittedName>
        <fullName evidence="2">FxsA membrane protein</fullName>
    </submittedName>
</protein>
<sequence>MKHIITEAELRFLLSNQEIDEKQLKKAERLETCASVLRALRVLYPEKLRSYFALFLVFSILNPLEHKLITPLHPQEFLLIFTIATNCIGLAILKYNGAEWITTCLNDVQLGLLPPVSAYRSGLVALAATLFLLPGVMFSLMGTILLIPPLTTLLAIYMQRRIINKFE</sequence>
<dbReference type="EMBL" id="FSRG01000006">
    <property type="protein sequence ID" value="SIO29996.1"/>
    <property type="molecule type" value="Genomic_DNA"/>
</dbReference>
<dbReference type="Pfam" id="PF04186">
    <property type="entry name" value="FxsA"/>
    <property type="match status" value="1"/>
</dbReference>
<keyword evidence="3" id="KW-1185">Reference proteome</keyword>